<gene>
    <name evidence="15" type="ORF">SAMN05421829_11785</name>
</gene>
<evidence type="ECO:0000256" key="5">
    <source>
        <dbReference type="ARBA" id="ARBA00022692"/>
    </source>
</evidence>
<keyword evidence="9 10" id="KW-0998">Cell outer membrane</keyword>
<dbReference type="EMBL" id="FTMD01000017">
    <property type="protein sequence ID" value="SIR49988.1"/>
    <property type="molecule type" value="Genomic_DNA"/>
</dbReference>
<dbReference type="InterPro" id="IPR037066">
    <property type="entry name" value="Plug_dom_sf"/>
</dbReference>
<accession>A0A1N7BF63</accession>
<feature type="domain" description="TonB-dependent receptor-like beta-barrel" evidence="13">
    <location>
        <begin position="330"/>
        <end position="652"/>
    </location>
</feature>
<dbReference type="CDD" id="cd01347">
    <property type="entry name" value="ligand_gated_channel"/>
    <property type="match status" value="1"/>
</dbReference>
<organism evidence="15 16">
    <name type="scientific">Aromatoleum tolulyticum</name>
    <dbReference type="NCBI Taxonomy" id="34027"/>
    <lineage>
        <taxon>Bacteria</taxon>
        <taxon>Pseudomonadati</taxon>
        <taxon>Pseudomonadota</taxon>
        <taxon>Betaproteobacteria</taxon>
        <taxon>Rhodocyclales</taxon>
        <taxon>Rhodocyclaceae</taxon>
        <taxon>Aromatoleum</taxon>
    </lineage>
</organism>
<dbReference type="InterPro" id="IPR036942">
    <property type="entry name" value="Beta-barrel_TonB_sf"/>
</dbReference>
<dbReference type="GO" id="GO:0044718">
    <property type="term" value="P:siderophore transmembrane transport"/>
    <property type="evidence" value="ECO:0007669"/>
    <property type="project" value="TreeGrafter"/>
</dbReference>
<evidence type="ECO:0000313" key="16">
    <source>
        <dbReference type="Proteomes" id="UP000186819"/>
    </source>
</evidence>
<feature type="signal peptide" evidence="12">
    <location>
        <begin position="1"/>
        <end position="31"/>
    </location>
</feature>
<evidence type="ECO:0000259" key="14">
    <source>
        <dbReference type="Pfam" id="PF07715"/>
    </source>
</evidence>
<dbReference type="PANTHER" id="PTHR30069">
    <property type="entry name" value="TONB-DEPENDENT OUTER MEMBRANE RECEPTOR"/>
    <property type="match status" value="1"/>
</dbReference>
<dbReference type="AlphaFoldDB" id="A0A1N7BF63"/>
<evidence type="ECO:0000256" key="11">
    <source>
        <dbReference type="RuleBase" id="RU003357"/>
    </source>
</evidence>
<dbReference type="GO" id="GO:0015344">
    <property type="term" value="F:siderophore uptake transmembrane transporter activity"/>
    <property type="evidence" value="ECO:0007669"/>
    <property type="project" value="TreeGrafter"/>
</dbReference>
<comment type="similarity">
    <text evidence="2 10 11">Belongs to the TonB-dependent receptor family.</text>
</comment>
<evidence type="ECO:0000256" key="8">
    <source>
        <dbReference type="ARBA" id="ARBA00023170"/>
    </source>
</evidence>
<keyword evidence="16" id="KW-1185">Reference proteome</keyword>
<reference evidence="16" key="1">
    <citation type="submission" date="2017-01" db="EMBL/GenBank/DDBJ databases">
        <authorList>
            <person name="Varghese N."/>
            <person name="Submissions S."/>
        </authorList>
    </citation>
    <scope>NUCLEOTIDE SEQUENCE [LARGE SCALE GENOMIC DNA]</scope>
    <source>
        <strain evidence="16">ATCC 51758</strain>
    </source>
</reference>
<dbReference type="Gene3D" id="2.40.170.20">
    <property type="entry name" value="TonB-dependent receptor, beta-barrel domain"/>
    <property type="match status" value="1"/>
</dbReference>
<dbReference type="OrthoDB" id="9795928at2"/>
<name>A0A1N7BF63_9RHOO</name>
<evidence type="ECO:0000256" key="6">
    <source>
        <dbReference type="ARBA" id="ARBA00023077"/>
    </source>
</evidence>
<dbReference type="PROSITE" id="PS52016">
    <property type="entry name" value="TONB_DEPENDENT_REC_3"/>
    <property type="match status" value="1"/>
</dbReference>
<dbReference type="PANTHER" id="PTHR30069:SF40">
    <property type="entry name" value="TONB-DEPENDENT RECEPTOR NMB0964-RELATED"/>
    <property type="match status" value="1"/>
</dbReference>
<sequence length="683" mass="73673">MNTKNPAFPLPRPVALSLLLAFGAAPHVAAAADTTELPTVTVSASALAVGSDAMSTPVSVLEGKELVLRRDATLGETLAREPGINASPFGAGASRPVIRGMDAARVKVLSDGAEIMDASTVSPDHAIASEPMLAEQIEVLRGPSALAYGGGAIGGVVNVLDRKIPMAIPARGVEGSVELRGNSAAREAAGAFELTAGSGSFAVHAEGLKRDARDYRVGDGWSGGRRVDGSFNETETGSLGLSWVGARGYLGLAYTHQRNDYGLPGHAHGIEECAAAGNALACPEHEEGEEAHEEEGGVPVVKLDSERWDLRGEYLEPFAGFTRLRLRASHTDYRHHEVEDGTIATTFRNRAHDGRVELEHAPLAGWRGVLGLQTSRRDFRALGEEAYVPPTLTRKDGAFLVEEYTRGDWRFEAGLRREWQDIDVDAAARDRSHDGSSLSLGTVWNFVPGYALGLSLSRAQRLPTAEELYADGLHLATATFERGNPELKAETSHNIDLSLRKTAGDTTFGVGIYRNRVSDFIFARTLDALEGLQLVEYAQRDAVFTGVEGQIRQRLDAIFGVTLFGDYVRARFDGGAGDRDLPRIPAHRVGVRLDARWQGWDGELEWYRVGRQDQVAAFESSTPGYTMVNLAASYSGRFGAQPWQVYVKAGNLGDELAFSHTSFIKNAAPLMGRNLTLGVRVPF</sequence>
<keyword evidence="8" id="KW-0675">Receptor</keyword>
<keyword evidence="5 10" id="KW-0812">Transmembrane</keyword>
<dbReference type="InterPro" id="IPR039426">
    <property type="entry name" value="TonB-dep_rcpt-like"/>
</dbReference>
<proteinExistence type="inferred from homology"/>
<keyword evidence="4 10" id="KW-1134">Transmembrane beta strand</keyword>
<evidence type="ECO:0000259" key="13">
    <source>
        <dbReference type="Pfam" id="PF00593"/>
    </source>
</evidence>
<evidence type="ECO:0000256" key="4">
    <source>
        <dbReference type="ARBA" id="ARBA00022452"/>
    </source>
</evidence>
<keyword evidence="7 10" id="KW-0472">Membrane</keyword>
<keyword evidence="6 11" id="KW-0798">TonB box</keyword>
<evidence type="ECO:0000256" key="10">
    <source>
        <dbReference type="PROSITE-ProRule" id="PRU01360"/>
    </source>
</evidence>
<comment type="subcellular location">
    <subcellularLocation>
        <location evidence="1 10">Cell outer membrane</location>
        <topology evidence="1 10">Multi-pass membrane protein</topology>
    </subcellularLocation>
</comment>
<feature type="chain" id="PRO_5012387902" evidence="12">
    <location>
        <begin position="32"/>
        <end position="683"/>
    </location>
</feature>
<evidence type="ECO:0000313" key="15">
    <source>
        <dbReference type="EMBL" id="SIR49988.1"/>
    </source>
</evidence>
<dbReference type="Pfam" id="PF07715">
    <property type="entry name" value="Plug"/>
    <property type="match status" value="1"/>
</dbReference>
<keyword evidence="12" id="KW-0732">Signal</keyword>
<evidence type="ECO:0000256" key="12">
    <source>
        <dbReference type="SAM" id="SignalP"/>
    </source>
</evidence>
<evidence type="ECO:0000256" key="9">
    <source>
        <dbReference type="ARBA" id="ARBA00023237"/>
    </source>
</evidence>
<dbReference type="Pfam" id="PF00593">
    <property type="entry name" value="TonB_dep_Rec_b-barrel"/>
    <property type="match status" value="1"/>
</dbReference>
<evidence type="ECO:0000256" key="1">
    <source>
        <dbReference type="ARBA" id="ARBA00004571"/>
    </source>
</evidence>
<dbReference type="STRING" id="34027.SAMN05421829_11785"/>
<feature type="domain" description="TonB-dependent receptor plug" evidence="14">
    <location>
        <begin position="55"/>
        <end position="156"/>
    </location>
</feature>
<evidence type="ECO:0000256" key="2">
    <source>
        <dbReference type="ARBA" id="ARBA00009810"/>
    </source>
</evidence>
<dbReference type="GO" id="GO:0009279">
    <property type="term" value="C:cell outer membrane"/>
    <property type="evidence" value="ECO:0007669"/>
    <property type="project" value="UniProtKB-SubCell"/>
</dbReference>
<protein>
    <submittedName>
        <fullName evidence="15">Iron complex outermembrane recepter protein</fullName>
    </submittedName>
</protein>
<dbReference type="Proteomes" id="UP000186819">
    <property type="component" value="Unassembled WGS sequence"/>
</dbReference>
<keyword evidence="3 10" id="KW-0813">Transport</keyword>
<evidence type="ECO:0000256" key="7">
    <source>
        <dbReference type="ARBA" id="ARBA00023136"/>
    </source>
</evidence>
<dbReference type="Gene3D" id="2.170.130.10">
    <property type="entry name" value="TonB-dependent receptor, plug domain"/>
    <property type="match status" value="1"/>
</dbReference>
<dbReference type="RefSeq" id="WP_076603965.1">
    <property type="nucleotide sequence ID" value="NZ_FTMD01000017.1"/>
</dbReference>
<dbReference type="SUPFAM" id="SSF56935">
    <property type="entry name" value="Porins"/>
    <property type="match status" value="1"/>
</dbReference>
<dbReference type="InterPro" id="IPR012910">
    <property type="entry name" value="Plug_dom"/>
</dbReference>
<dbReference type="InterPro" id="IPR000531">
    <property type="entry name" value="Beta-barrel_TonB"/>
</dbReference>
<evidence type="ECO:0000256" key="3">
    <source>
        <dbReference type="ARBA" id="ARBA00022448"/>
    </source>
</evidence>